<name>A0A8S0SFK0_OLEEU</name>
<dbReference type="AlphaFoldDB" id="A0A8S0SFK0"/>
<accession>A0A8S0SFK0</accession>
<dbReference type="Gramene" id="OE9A002633T1">
    <property type="protein sequence ID" value="OE9A002633C1"/>
    <property type="gene ID" value="OE9A002633"/>
</dbReference>
<dbReference type="Proteomes" id="UP000594638">
    <property type="component" value="Unassembled WGS sequence"/>
</dbReference>
<feature type="non-terminal residue" evidence="1">
    <location>
        <position position="117"/>
    </location>
</feature>
<feature type="non-terminal residue" evidence="1">
    <location>
        <position position="1"/>
    </location>
</feature>
<sequence length="117" mass="12408">AELALGERHGKHASSADFAVAAGPSSGTYIDNQKKSRRKMENCFDVLELFLFKISFAICKPLFCPASEAVIVNPTGSEQLNTNVVTVVATGEPDAGLFVSTRPPLSSGFSFLSPTVT</sequence>
<organism evidence="1 2">
    <name type="scientific">Olea europaea subsp. europaea</name>
    <dbReference type="NCBI Taxonomy" id="158383"/>
    <lineage>
        <taxon>Eukaryota</taxon>
        <taxon>Viridiplantae</taxon>
        <taxon>Streptophyta</taxon>
        <taxon>Embryophyta</taxon>
        <taxon>Tracheophyta</taxon>
        <taxon>Spermatophyta</taxon>
        <taxon>Magnoliopsida</taxon>
        <taxon>eudicotyledons</taxon>
        <taxon>Gunneridae</taxon>
        <taxon>Pentapetalae</taxon>
        <taxon>asterids</taxon>
        <taxon>lamiids</taxon>
        <taxon>Lamiales</taxon>
        <taxon>Oleaceae</taxon>
        <taxon>Oleeae</taxon>
        <taxon>Olea</taxon>
    </lineage>
</organism>
<evidence type="ECO:0000313" key="2">
    <source>
        <dbReference type="Proteomes" id="UP000594638"/>
    </source>
</evidence>
<comment type="caution">
    <text evidence="1">The sequence shown here is derived from an EMBL/GenBank/DDBJ whole genome shotgun (WGS) entry which is preliminary data.</text>
</comment>
<proteinExistence type="predicted"/>
<dbReference type="EMBL" id="CACTIH010004280">
    <property type="protein sequence ID" value="CAA2990423.1"/>
    <property type="molecule type" value="Genomic_DNA"/>
</dbReference>
<gene>
    <name evidence="1" type="ORF">OLEA9_A002633</name>
</gene>
<evidence type="ECO:0000313" key="1">
    <source>
        <dbReference type="EMBL" id="CAA2990423.1"/>
    </source>
</evidence>
<protein>
    <submittedName>
        <fullName evidence="1">Uncharacterized protein</fullName>
    </submittedName>
</protein>
<reference evidence="1 2" key="1">
    <citation type="submission" date="2019-12" db="EMBL/GenBank/DDBJ databases">
        <authorList>
            <person name="Alioto T."/>
            <person name="Alioto T."/>
            <person name="Gomez Garrido J."/>
        </authorList>
    </citation>
    <scope>NUCLEOTIDE SEQUENCE [LARGE SCALE GENOMIC DNA]</scope>
</reference>
<keyword evidence="2" id="KW-1185">Reference proteome</keyword>